<reference evidence="6" key="1">
    <citation type="submission" date="2019-09" db="EMBL/GenBank/DDBJ databases">
        <title>Organ-specific transcriptomic study of the physiology of the cattle tick, Rhipicephalus microplus.</title>
        <authorList>
            <person name="Tirloni L."/>
            <person name="Braz G."/>
            <person name="Gandara A.C.P."/>
            <person name="Sabadin G.A."/>
            <person name="da Silva R.M."/>
            <person name="Guizzo M.G."/>
            <person name="Machado J.A."/>
            <person name="Costa E.P."/>
            <person name="Gomes H.F."/>
            <person name="Moraes J."/>
            <person name="Mota M.B.S."/>
            <person name="Mesquita R.D."/>
            <person name="Alvarenga P.H."/>
            <person name="Alves F."/>
            <person name="Seixas A."/>
            <person name="da Fonseca R.N."/>
            <person name="Fogaca A."/>
            <person name="Logullo C."/>
            <person name="Tanaka A."/>
            <person name="Daffre S."/>
            <person name="Termignoni C."/>
            <person name="Vaz I.S.Jr."/>
            <person name="Oliveira P.L."/>
            <person name="Ribeiro J.M."/>
        </authorList>
    </citation>
    <scope>NUCLEOTIDE SEQUENCE</scope>
    <source>
        <strain evidence="6">Porto Alegre</strain>
    </source>
</reference>
<accession>A0A6M2CHX2</accession>
<comment type="subunit">
    <text evidence="4">Homodimer.</text>
</comment>
<dbReference type="InterPro" id="IPR017853">
    <property type="entry name" value="GH"/>
</dbReference>
<evidence type="ECO:0000313" key="6">
    <source>
        <dbReference type="EMBL" id="NOV32884.1"/>
    </source>
</evidence>
<proteinExistence type="inferred from homology"/>
<dbReference type="SUPFAM" id="SSF51445">
    <property type="entry name" value="(Trans)glycosidases"/>
    <property type="match status" value="1"/>
</dbReference>
<feature type="chain" id="PRO_5026998495" description="Alpha-galactosidase" evidence="5">
    <location>
        <begin position="24"/>
        <end position="417"/>
    </location>
</feature>
<dbReference type="PANTHER" id="PTHR11452">
    <property type="entry name" value="ALPHA-GALACTOSIDASE/ALPHA-N-ACETYLGALACTOSAMINIDASE"/>
    <property type="match status" value="1"/>
</dbReference>
<keyword evidence="4" id="KW-1015">Disulfide bond</keyword>
<dbReference type="Gene3D" id="2.60.40.1180">
    <property type="entry name" value="Golgi alpha-mannosidase II"/>
    <property type="match status" value="1"/>
</dbReference>
<dbReference type="EC" id="3.2.1.-" evidence="4"/>
<dbReference type="GO" id="GO:0016139">
    <property type="term" value="P:glycoside catabolic process"/>
    <property type="evidence" value="ECO:0007669"/>
    <property type="project" value="TreeGrafter"/>
</dbReference>
<dbReference type="PROSITE" id="PS00512">
    <property type="entry name" value="ALPHA_GALACTOSIDASE"/>
    <property type="match status" value="1"/>
</dbReference>
<dbReference type="SUPFAM" id="SSF51011">
    <property type="entry name" value="Glycosyl hydrolase domain"/>
    <property type="match status" value="1"/>
</dbReference>
<evidence type="ECO:0000256" key="3">
    <source>
        <dbReference type="ARBA" id="ARBA00023295"/>
    </source>
</evidence>
<keyword evidence="3 4" id="KW-0326">Glycosidase</keyword>
<dbReference type="PANTHER" id="PTHR11452:SF83">
    <property type="entry name" value="ALPHA-GALACTOSIDASE"/>
    <property type="match status" value="1"/>
</dbReference>
<evidence type="ECO:0000256" key="4">
    <source>
        <dbReference type="RuleBase" id="RU361168"/>
    </source>
</evidence>
<comment type="similarity">
    <text evidence="1 4">Belongs to the glycosyl hydrolase 27 family.</text>
</comment>
<dbReference type="CDD" id="cd14792">
    <property type="entry name" value="GH27"/>
    <property type="match status" value="1"/>
</dbReference>
<dbReference type="VEuPathDB" id="VectorBase:LOC119163159"/>
<dbReference type="PRINTS" id="PR00740">
    <property type="entry name" value="GLHYDRLASE27"/>
</dbReference>
<dbReference type="InterPro" id="IPR013780">
    <property type="entry name" value="Glyco_hydro_b"/>
</dbReference>
<name>A0A6M2CHX2_RHIMP</name>
<protein>
    <recommendedName>
        <fullName evidence="4">Alpha-galactosidase</fullName>
        <ecNumber evidence="4">3.2.1.-</ecNumber>
    </recommendedName>
</protein>
<dbReference type="EMBL" id="GHWJ01000147">
    <property type="protein sequence ID" value="NOV32884.1"/>
    <property type="molecule type" value="Transcribed_RNA"/>
</dbReference>
<dbReference type="GO" id="GO:0009311">
    <property type="term" value="P:oligosaccharide metabolic process"/>
    <property type="evidence" value="ECO:0007669"/>
    <property type="project" value="TreeGrafter"/>
</dbReference>
<keyword evidence="5" id="KW-0732">Signal</keyword>
<keyword evidence="2 4" id="KW-0378">Hydrolase</keyword>
<dbReference type="InterPro" id="IPR013785">
    <property type="entry name" value="Aldolase_TIM"/>
</dbReference>
<dbReference type="GO" id="GO:0004557">
    <property type="term" value="F:alpha-galactosidase activity"/>
    <property type="evidence" value="ECO:0007669"/>
    <property type="project" value="TreeGrafter"/>
</dbReference>
<dbReference type="FunFam" id="3.20.20.70:FF:000197">
    <property type="entry name" value="Alpha-galactosidase"/>
    <property type="match status" value="1"/>
</dbReference>
<dbReference type="AlphaFoldDB" id="A0A6M2CHX2"/>
<dbReference type="InterPro" id="IPR000111">
    <property type="entry name" value="Glyco_hydro_27/36_CS"/>
</dbReference>
<dbReference type="OrthoDB" id="5795902at2759"/>
<sequence>MALPLLPCFSRTLVCLLVLRAECLENGLARTPPMGWITWTRFMCNQCALGLDENCLTQRLITEMADRLMYDGYKAAGYDYVIIDDCWSFYYRSQGKLIGDTRRFPQGMKAVVDEVHGRGLKFGIYTDIGTKTCGGYPGSYGYYKTDANTFADWGVDYVKVDGCSADPKQMDDLYTEMGEALRSSGRDMVYSCEWPLYQQKAGIMPNYKNISKTCNLWRNYDDVGYSWDSIYDAVKYQAANQDVLTEVSGPGAWTDPDAIVAGNYGLTIEQQRIQMAYWAILAAPMIMSNDLRSINRKSKELLLNKYIISVNQDPLGLMGRRLSKINNTELWTRWVAPKLPDGRMSLAVLVHNANVCGGPSRVVLGISDLDLDSPGGYQVTDLVQSNTFIGVFYPGHSITVTVPPSDLFFFKATVIKE</sequence>
<evidence type="ECO:0000256" key="5">
    <source>
        <dbReference type="SAM" id="SignalP"/>
    </source>
</evidence>
<dbReference type="InterPro" id="IPR002241">
    <property type="entry name" value="Glyco_hydro_27"/>
</dbReference>
<dbReference type="GO" id="GO:0005737">
    <property type="term" value="C:cytoplasm"/>
    <property type="evidence" value="ECO:0007669"/>
    <property type="project" value="TreeGrafter"/>
</dbReference>
<dbReference type="Gene3D" id="3.20.20.70">
    <property type="entry name" value="Aldolase class I"/>
    <property type="match status" value="1"/>
</dbReference>
<evidence type="ECO:0000256" key="1">
    <source>
        <dbReference type="ARBA" id="ARBA00009743"/>
    </source>
</evidence>
<feature type="signal peptide" evidence="5">
    <location>
        <begin position="1"/>
        <end position="23"/>
    </location>
</feature>
<organism evidence="6">
    <name type="scientific">Rhipicephalus microplus</name>
    <name type="common">Cattle tick</name>
    <name type="synonym">Boophilus microplus</name>
    <dbReference type="NCBI Taxonomy" id="6941"/>
    <lineage>
        <taxon>Eukaryota</taxon>
        <taxon>Metazoa</taxon>
        <taxon>Ecdysozoa</taxon>
        <taxon>Arthropoda</taxon>
        <taxon>Chelicerata</taxon>
        <taxon>Arachnida</taxon>
        <taxon>Acari</taxon>
        <taxon>Parasitiformes</taxon>
        <taxon>Ixodida</taxon>
        <taxon>Ixodoidea</taxon>
        <taxon>Ixodidae</taxon>
        <taxon>Rhipicephalinae</taxon>
        <taxon>Rhipicephalus</taxon>
        <taxon>Boophilus</taxon>
    </lineage>
</organism>
<dbReference type="Pfam" id="PF16499">
    <property type="entry name" value="Melibiase_2"/>
    <property type="match status" value="1"/>
</dbReference>
<evidence type="ECO:0000256" key="2">
    <source>
        <dbReference type="ARBA" id="ARBA00022801"/>
    </source>
</evidence>